<dbReference type="AlphaFoldDB" id="K3XPI8"/>
<organism evidence="1 2">
    <name type="scientific">Setaria italica</name>
    <name type="common">Foxtail millet</name>
    <name type="synonym">Panicum italicum</name>
    <dbReference type="NCBI Taxonomy" id="4555"/>
    <lineage>
        <taxon>Eukaryota</taxon>
        <taxon>Viridiplantae</taxon>
        <taxon>Streptophyta</taxon>
        <taxon>Embryophyta</taxon>
        <taxon>Tracheophyta</taxon>
        <taxon>Spermatophyta</taxon>
        <taxon>Magnoliopsida</taxon>
        <taxon>Liliopsida</taxon>
        <taxon>Poales</taxon>
        <taxon>Poaceae</taxon>
        <taxon>PACMAD clade</taxon>
        <taxon>Panicoideae</taxon>
        <taxon>Panicodae</taxon>
        <taxon>Paniceae</taxon>
        <taxon>Cenchrinae</taxon>
        <taxon>Setaria</taxon>
    </lineage>
</organism>
<dbReference type="EnsemblPlants" id="KQL07963">
    <property type="protein sequence ID" value="KQL07963"/>
    <property type="gene ID" value="SETIT_003815mg"/>
</dbReference>
<evidence type="ECO:0000313" key="2">
    <source>
        <dbReference type="Proteomes" id="UP000004995"/>
    </source>
</evidence>
<dbReference type="HOGENOM" id="CLU_1899823_0_0_1"/>
<reference evidence="2" key="1">
    <citation type="journal article" date="2012" name="Nat. Biotechnol.">
        <title>Reference genome sequence of the model plant Setaria.</title>
        <authorList>
            <person name="Bennetzen J.L."/>
            <person name="Schmutz J."/>
            <person name="Wang H."/>
            <person name="Percifield R."/>
            <person name="Hawkins J."/>
            <person name="Pontaroli A.C."/>
            <person name="Estep M."/>
            <person name="Feng L."/>
            <person name="Vaughn J.N."/>
            <person name="Grimwood J."/>
            <person name="Jenkins J."/>
            <person name="Barry K."/>
            <person name="Lindquist E."/>
            <person name="Hellsten U."/>
            <person name="Deshpande S."/>
            <person name="Wang X."/>
            <person name="Wu X."/>
            <person name="Mitros T."/>
            <person name="Triplett J."/>
            <person name="Yang X."/>
            <person name="Ye C.Y."/>
            <person name="Mauro-Herrera M."/>
            <person name="Wang L."/>
            <person name="Li P."/>
            <person name="Sharma M."/>
            <person name="Sharma R."/>
            <person name="Ronald P.C."/>
            <person name="Panaud O."/>
            <person name="Kellogg E.A."/>
            <person name="Brutnell T.P."/>
            <person name="Doust A.N."/>
            <person name="Tuskan G.A."/>
            <person name="Rokhsar D."/>
            <person name="Devos K.M."/>
        </authorList>
    </citation>
    <scope>NUCLEOTIDE SEQUENCE [LARGE SCALE GENOMIC DNA]</scope>
    <source>
        <strain evidence="2">cv. Yugu1</strain>
    </source>
</reference>
<dbReference type="Proteomes" id="UP000004995">
    <property type="component" value="Unassembled WGS sequence"/>
</dbReference>
<dbReference type="OMA" id="SIVEIDC"/>
<accession>K3XPI8</accession>
<dbReference type="Gramene" id="KQL07963">
    <property type="protein sequence ID" value="KQL07963"/>
    <property type="gene ID" value="SETIT_003815mg"/>
</dbReference>
<proteinExistence type="predicted"/>
<keyword evidence="2" id="KW-1185">Reference proteome</keyword>
<evidence type="ECO:0000313" key="1">
    <source>
        <dbReference type="EnsemblPlants" id="KQL07963"/>
    </source>
</evidence>
<dbReference type="EMBL" id="AGNK02003392">
    <property type="status" value="NOT_ANNOTATED_CDS"/>
    <property type="molecule type" value="Genomic_DNA"/>
</dbReference>
<dbReference type="InParanoid" id="K3XPI8"/>
<reference evidence="1" key="2">
    <citation type="submission" date="2018-08" db="UniProtKB">
        <authorList>
            <consortium name="EnsemblPlants"/>
        </authorList>
    </citation>
    <scope>IDENTIFICATION</scope>
    <source>
        <strain evidence="1">Yugu1</strain>
    </source>
</reference>
<sequence length="134" mass="15809">MRAKKMKDQLEQQFPIKLPYNKVWEGRQCALEGLHGTWEDSFKTLWSFKVELEATYLGSIVEIDCKKKKDGKDYVHEYYSLEHFKTTYQFEVNPMVDMTQWPVVDPGFEMLPPKLERAASRCKVKRINSRSEPG</sequence>
<protein>
    <submittedName>
        <fullName evidence="1">Uncharacterized protein</fullName>
    </submittedName>
</protein>
<name>K3XPI8_SETIT</name>